<sequence>MLSLITFYLLIGFLSLLATLSSASPLSPNMTLLTKDWTHVFAPGSSMASITFTTMNPGDKIEGEFHNRCAFSVYVRQAMAKTSSGDGSACEHGGTETADVELKPGKMWRTPYLAKMDQCGNVSK</sequence>
<protein>
    <submittedName>
        <fullName evidence="2">Uncharacterized protein</fullName>
    </submittedName>
</protein>
<name>A0A9W9CKV6_9PLEO</name>
<reference evidence="2" key="1">
    <citation type="submission" date="2022-10" db="EMBL/GenBank/DDBJ databases">
        <title>Tapping the CABI collections for fungal endophytes: first genome assemblies for Collariella, Neodidymelliopsis, Ascochyta clinopodiicola, Didymella pomorum, Didymosphaeria variabile, Neocosmospora piperis and Neocucurbitaria cava.</title>
        <authorList>
            <person name="Hill R."/>
        </authorList>
    </citation>
    <scope>NUCLEOTIDE SEQUENCE</scope>
    <source>
        <strain evidence="2">IMI 356814</strain>
    </source>
</reference>
<dbReference type="OrthoDB" id="3682664at2759"/>
<organism evidence="2 3">
    <name type="scientific">Neocucurbitaria cava</name>
    <dbReference type="NCBI Taxonomy" id="798079"/>
    <lineage>
        <taxon>Eukaryota</taxon>
        <taxon>Fungi</taxon>
        <taxon>Dikarya</taxon>
        <taxon>Ascomycota</taxon>
        <taxon>Pezizomycotina</taxon>
        <taxon>Dothideomycetes</taxon>
        <taxon>Pleosporomycetidae</taxon>
        <taxon>Pleosporales</taxon>
        <taxon>Pleosporineae</taxon>
        <taxon>Cucurbitariaceae</taxon>
        <taxon>Neocucurbitaria</taxon>
    </lineage>
</organism>
<feature type="chain" id="PRO_5040822530" evidence="1">
    <location>
        <begin position="24"/>
        <end position="124"/>
    </location>
</feature>
<evidence type="ECO:0000313" key="2">
    <source>
        <dbReference type="EMBL" id="KAJ4368969.1"/>
    </source>
</evidence>
<dbReference type="AlphaFoldDB" id="A0A9W9CKV6"/>
<evidence type="ECO:0000256" key="1">
    <source>
        <dbReference type="SAM" id="SignalP"/>
    </source>
</evidence>
<proteinExistence type="predicted"/>
<evidence type="ECO:0000313" key="3">
    <source>
        <dbReference type="Proteomes" id="UP001140560"/>
    </source>
</evidence>
<comment type="caution">
    <text evidence="2">The sequence shown here is derived from an EMBL/GenBank/DDBJ whole genome shotgun (WGS) entry which is preliminary data.</text>
</comment>
<keyword evidence="3" id="KW-1185">Reference proteome</keyword>
<keyword evidence="1" id="KW-0732">Signal</keyword>
<dbReference type="Proteomes" id="UP001140560">
    <property type="component" value="Unassembled WGS sequence"/>
</dbReference>
<gene>
    <name evidence="2" type="ORF">N0V83_006051</name>
</gene>
<feature type="signal peptide" evidence="1">
    <location>
        <begin position="1"/>
        <end position="23"/>
    </location>
</feature>
<dbReference type="EMBL" id="JAPEUY010000010">
    <property type="protein sequence ID" value="KAJ4368969.1"/>
    <property type="molecule type" value="Genomic_DNA"/>
</dbReference>
<accession>A0A9W9CKV6</accession>